<dbReference type="PROSITE" id="PS50231">
    <property type="entry name" value="RICIN_B_LECTIN"/>
    <property type="match status" value="1"/>
</dbReference>
<organism evidence="10">
    <name type="scientific">Odontella aurita</name>
    <dbReference type="NCBI Taxonomy" id="265563"/>
    <lineage>
        <taxon>Eukaryota</taxon>
        <taxon>Sar</taxon>
        <taxon>Stramenopiles</taxon>
        <taxon>Ochrophyta</taxon>
        <taxon>Bacillariophyta</taxon>
        <taxon>Mediophyceae</taxon>
        <taxon>Biddulphiophycidae</taxon>
        <taxon>Eupodiscales</taxon>
        <taxon>Odontellaceae</taxon>
        <taxon>Odontella</taxon>
    </lineage>
</organism>
<sequence length="422" mass="46185">MCSITKWINRTCSYSLLLVLCPFIIVTADDATRSVIVPHEKSTNSGDISPAIWNEASDLYSSFSGTSAELDQETYEEGSSDLTRPSLRPSKKSTISTLTQYPTNAPSTEPSISEQPSQRPSRAPSNPPTISSQPSETPTSEPSEVPTISRHPSAFPSDTPSSDPTTSRAPSQAPSFDPSSDPTTSRAPSQAPTSDPSNEPTVSWAPSEAPSSDPSSEPTTSRFPSSVPSFSPSDMPSVSSMPSQQPSAHPSSSPTVTPTHPPTVSSLPSVQSSEPPSVSKYGPFRLRLYWENGYMWQNKATEKKYCMEAKNKANVEIEDCSFSNRQKWMVQRGIIESAEERGRCLTWARRGTGVNLMFCQEGNPYQVWDGFDIGATRGFELHPHGEQERSATNPHHPRRGESVIVQPTKKARKHTTSKWEVY</sequence>
<dbReference type="Pfam" id="PF00652">
    <property type="entry name" value="Ricin_B_lectin"/>
    <property type="match status" value="1"/>
</dbReference>
<evidence type="ECO:0000256" key="5">
    <source>
        <dbReference type="ARBA" id="ARBA00033726"/>
    </source>
</evidence>
<dbReference type="SUPFAM" id="SSF50370">
    <property type="entry name" value="Ricin B-like lectins"/>
    <property type="match status" value="1"/>
</dbReference>
<dbReference type="InterPro" id="IPR051860">
    <property type="entry name" value="Plasmodium_CSP_Invasion"/>
</dbReference>
<keyword evidence="3" id="KW-0748">Sporozoite</keyword>
<feature type="compositionally biased region" description="Low complexity" evidence="7">
    <location>
        <begin position="203"/>
        <end position="278"/>
    </location>
</feature>
<comment type="function">
    <text evidence="6">Essential sporozoite protein. In the mosquito vector, required for sporozoite development in the oocyst, migration through the vector hemolymph and entry into the vector salivary glands. In the vertebrate host, required for sporozoite migration through the host dermis and infection of host hepatocytes. Binds to highly sulfated heparan sulfate proteoglycans (HSPGs) on the surface of host hepatocytes.</text>
</comment>
<evidence type="ECO:0000313" key="10">
    <source>
        <dbReference type="EMBL" id="CAE2201553.1"/>
    </source>
</evidence>
<dbReference type="InterPro" id="IPR000772">
    <property type="entry name" value="Ricin_B_lectin"/>
</dbReference>
<reference evidence="10" key="1">
    <citation type="submission" date="2021-01" db="EMBL/GenBank/DDBJ databases">
        <authorList>
            <person name="Corre E."/>
            <person name="Pelletier E."/>
            <person name="Niang G."/>
            <person name="Scheremetjew M."/>
            <person name="Finn R."/>
            <person name="Kale V."/>
            <person name="Holt S."/>
            <person name="Cochrane G."/>
            <person name="Meng A."/>
            <person name="Brown T."/>
            <person name="Cohen L."/>
        </authorList>
    </citation>
    <scope>NUCLEOTIDE SEQUENCE</scope>
    <source>
        <strain evidence="10">Isolate 1302-5</strain>
    </source>
</reference>
<comment type="similarity">
    <text evidence="1">Belongs to the plasmodium circumsporozoite protein family.</text>
</comment>
<proteinExistence type="inferred from homology"/>
<keyword evidence="8" id="KW-0732">Signal</keyword>
<feature type="compositionally biased region" description="Polar residues" evidence="7">
    <location>
        <begin position="186"/>
        <end position="201"/>
    </location>
</feature>
<dbReference type="Gene3D" id="2.80.10.50">
    <property type="match status" value="1"/>
</dbReference>
<comment type="function">
    <text evidence="5">In the vertebrate host, binds to highly sulfated heparan sulfate proteoglycans (HSPGs) on the surface of host hepatocytes and is required for sporozoite invasion of the host hepatocytes.</text>
</comment>
<keyword evidence="4" id="KW-0677">Repeat</keyword>
<evidence type="ECO:0000256" key="6">
    <source>
        <dbReference type="ARBA" id="ARBA00045806"/>
    </source>
</evidence>
<evidence type="ECO:0000256" key="2">
    <source>
        <dbReference type="ARBA" id="ARBA00021911"/>
    </source>
</evidence>
<feature type="compositionally biased region" description="Polar residues" evidence="7">
    <location>
        <begin position="92"/>
        <end position="124"/>
    </location>
</feature>
<evidence type="ECO:0000259" key="9">
    <source>
        <dbReference type="Pfam" id="PF00652"/>
    </source>
</evidence>
<evidence type="ECO:0000256" key="4">
    <source>
        <dbReference type="ARBA" id="ARBA00022737"/>
    </source>
</evidence>
<dbReference type="AlphaFoldDB" id="A0A7S4M5I3"/>
<dbReference type="InterPro" id="IPR035992">
    <property type="entry name" value="Ricin_B-like_lectins"/>
</dbReference>
<feature type="chain" id="PRO_5030844110" description="Circumsporozoite protein" evidence="8">
    <location>
        <begin position="29"/>
        <end position="422"/>
    </location>
</feature>
<dbReference type="EMBL" id="HBKQ01001330">
    <property type="protein sequence ID" value="CAE2201553.1"/>
    <property type="molecule type" value="Transcribed_RNA"/>
</dbReference>
<feature type="compositionally biased region" description="Low complexity" evidence="7">
    <location>
        <begin position="128"/>
        <end position="185"/>
    </location>
</feature>
<dbReference type="PANTHER" id="PTHR44826">
    <property type="entry name" value="SPORE COAT PROTEIN SP85"/>
    <property type="match status" value="1"/>
</dbReference>
<accession>A0A7S4M5I3</accession>
<name>A0A7S4M5I3_9STRA</name>
<feature type="region of interest" description="Disordered" evidence="7">
    <location>
        <begin position="385"/>
        <end position="422"/>
    </location>
</feature>
<evidence type="ECO:0000256" key="7">
    <source>
        <dbReference type="SAM" id="MobiDB-lite"/>
    </source>
</evidence>
<feature type="region of interest" description="Disordered" evidence="7">
    <location>
        <begin position="70"/>
        <end position="278"/>
    </location>
</feature>
<evidence type="ECO:0000256" key="8">
    <source>
        <dbReference type="SAM" id="SignalP"/>
    </source>
</evidence>
<dbReference type="PANTHER" id="PTHR44826:SF3">
    <property type="entry name" value="SPORE COAT PROTEIN SP85"/>
    <property type="match status" value="1"/>
</dbReference>
<gene>
    <name evidence="10" type="ORF">OAUR00152_LOCUS938</name>
</gene>
<feature type="domain" description="Ricin B lectin" evidence="9">
    <location>
        <begin position="302"/>
        <end position="373"/>
    </location>
</feature>
<feature type="signal peptide" evidence="8">
    <location>
        <begin position="1"/>
        <end position="28"/>
    </location>
</feature>
<evidence type="ECO:0000256" key="1">
    <source>
        <dbReference type="ARBA" id="ARBA00006241"/>
    </source>
</evidence>
<protein>
    <recommendedName>
        <fullName evidence="2">Circumsporozoite protein</fullName>
    </recommendedName>
</protein>
<feature type="compositionally biased region" description="Acidic residues" evidence="7">
    <location>
        <begin position="70"/>
        <end position="79"/>
    </location>
</feature>
<evidence type="ECO:0000256" key="3">
    <source>
        <dbReference type="ARBA" id="ARBA00022522"/>
    </source>
</evidence>